<organism evidence="3 4">
    <name type="scientific">Roseateles paludis</name>
    <dbReference type="NCBI Taxonomy" id="3145238"/>
    <lineage>
        <taxon>Bacteria</taxon>
        <taxon>Pseudomonadati</taxon>
        <taxon>Pseudomonadota</taxon>
        <taxon>Betaproteobacteria</taxon>
        <taxon>Burkholderiales</taxon>
        <taxon>Sphaerotilaceae</taxon>
        <taxon>Roseateles</taxon>
    </lineage>
</organism>
<gene>
    <name evidence="3" type="ORF">ABDJ85_08530</name>
</gene>
<name>A0ABV0G195_9BURK</name>
<proteinExistence type="predicted"/>
<feature type="compositionally biased region" description="Pro residues" evidence="1">
    <location>
        <begin position="34"/>
        <end position="47"/>
    </location>
</feature>
<dbReference type="InterPro" id="IPR007372">
    <property type="entry name" value="Lipid/polyisoprenoid-bd_YceI"/>
</dbReference>
<comment type="caution">
    <text evidence="3">The sequence shown here is derived from an EMBL/GenBank/DDBJ whole genome shotgun (WGS) entry which is preliminary data.</text>
</comment>
<reference evidence="3 4" key="1">
    <citation type="submission" date="2024-05" db="EMBL/GenBank/DDBJ databases">
        <title>Roseateles sp. DJS-2-20 16S ribosomal RNA gene Genome sequencing and assembly.</title>
        <authorList>
            <person name="Woo H."/>
        </authorList>
    </citation>
    <scope>NUCLEOTIDE SEQUENCE [LARGE SCALE GENOMIC DNA]</scope>
    <source>
        <strain evidence="3 4">DJS-2-20</strain>
    </source>
</reference>
<evidence type="ECO:0000256" key="1">
    <source>
        <dbReference type="SAM" id="MobiDB-lite"/>
    </source>
</evidence>
<dbReference type="Proteomes" id="UP001495147">
    <property type="component" value="Unassembled WGS sequence"/>
</dbReference>
<dbReference type="RefSeq" id="WP_347704331.1">
    <property type="nucleotide sequence ID" value="NZ_JBDPZD010000002.1"/>
</dbReference>
<protein>
    <submittedName>
        <fullName evidence="3">YceI family protein</fullName>
    </submittedName>
</protein>
<sequence>MRKTQLSRRSCLAVGAGLGLQLSGCVAPPAGPVGPAPAGELPPPPPGWRERLDGPGSGLRVQVFRAGAAAHLGHNHVIEAGDLWAELIWPDAGAARANAWSKATLVLGFSLDALVIDPPARRARLGPDFASTLSDEDRAGTLANLRRALSAERFAQVRVQTTRIVGEGPSLAVEAAVAWHGQVRALPLTVSLDGPRAQGRAVLRQSDFGIQPFSVLGGLLAVRDEVVVEFELVRRTAGS</sequence>
<accession>A0ABV0G195</accession>
<dbReference type="SUPFAM" id="SSF101874">
    <property type="entry name" value="YceI-like"/>
    <property type="match status" value="1"/>
</dbReference>
<evidence type="ECO:0000313" key="4">
    <source>
        <dbReference type="Proteomes" id="UP001495147"/>
    </source>
</evidence>
<evidence type="ECO:0000313" key="3">
    <source>
        <dbReference type="EMBL" id="MEO3691511.1"/>
    </source>
</evidence>
<feature type="domain" description="Lipid/polyisoprenoid-binding YceI-like" evidence="2">
    <location>
        <begin position="142"/>
        <end position="233"/>
    </location>
</feature>
<dbReference type="Pfam" id="PF04264">
    <property type="entry name" value="YceI"/>
    <property type="match status" value="1"/>
</dbReference>
<evidence type="ECO:0000259" key="2">
    <source>
        <dbReference type="Pfam" id="PF04264"/>
    </source>
</evidence>
<keyword evidence="4" id="KW-1185">Reference proteome</keyword>
<feature type="region of interest" description="Disordered" evidence="1">
    <location>
        <begin position="34"/>
        <end position="54"/>
    </location>
</feature>
<dbReference type="InterPro" id="IPR036761">
    <property type="entry name" value="TTHA0802/YceI-like_sf"/>
</dbReference>
<dbReference type="EMBL" id="JBDPZD010000002">
    <property type="protein sequence ID" value="MEO3691511.1"/>
    <property type="molecule type" value="Genomic_DNA"/>
</dbReference>
<dbReference type="Gene3D" id="2.40.128.110">
    <property type="entry name" value="Lipid/polyisoprenoid-binding, YceI-like"/>
    <property type="match status" value="1"/>
</dbReference>